<sequence length="80" mass="8808">WAGSAPPGCTVAAPPSALPRRLPLVLDRWPCPPSRWRESPRIPRFCNLGRSRGKDPWWPSLQRLPSPLAPSSPSSPSTFP</sequence>
<feature type="non-terminal residue" evidence="2">
    <location>
        <position position="1"/>
    </location>
</feature>
<proteinExistence type="predicted"/>
<name>A0AAV5T4P2_9BILA</name>
<accession>A0AAV5T4P2</accession>
<organism evidence="2 3">
    <name type="scientific">Pristionchus entomophagus</name>
    <dbReference type="NCBI Taxonomy" id="358040"/>
    <lineage>
        <taxon>Eukaryota</taxon>
        <taxon>Metazoa</taxon>
        <taxon>Ecdysozoa</taxon>
        <taxon>Nematoda</taxon>
        <taxon>Chromadorea</taxon>
        <taxon>Rhabditida</taxon>
        <taxon>Rhabditina</taxon>
        <taxon>Diplogasteromorpha</taxon>
        <taxon>Diplogasteroidea</taxon>
        <taxon>Neodiplogasteridae</taxon>
        <taxon>Pristionchus</taxon>
    </lineage>
</organism>
<feature type="region of interest" description="Disordered" evidence="1">
    <location>
        <begin position="34"/>
        <end position="80"/>
    </location>
</feature>
<evidence type="ECO:0000313" key="2">
    <source>
        <dbReference type="EMBL" id="GMS87315.1"/>
    </source>
</evidence>
<feature type="compositionally biased region" description="Low complexity" evidence="1">
    <location>
        <begin position="59"/>
        <end position="80"/>
    </location>
</feature>
<dbReference type="EMBL" id="BTSX01000003">
    <property type="protein sequence ID" value="GMS87315.1"/>
    <property type="molecule type" value="Genomic_DNA"/>
</dbReference>
<protein>
    <submittedName>
        <fullName evidence="2">Uncharacterized protein</fullName>
    </submittedName>
</protein>
<evidence type="ECO:0000256" key="1">
    <source>
        <dbReference type="SAM" id="MobiDB-lite"/>
    </source>
</evidence>
<dbReference type="Proteomes" id="UP001432027">
    <property type="component" value="Unassembled WGS sequence"/>
</dbReference>
<comment type="caution">
    <text evidence="2">The sequence shown here is derived from an EMBL/GenBank/DDBJ whole genome shotgun (WGS) entry which is preliminary data.</text>
</comment>
<dbReference type="AlphaFoldDB" id="A0AAV5T4P2"/>
<evidence type="ECO:0000313" key="3">
    <source>
        <dbReference type="Proteomes" id="UP001432027"/>
    </source>
</evidence>
<keyword evidence="3" id="KW-1185">Reference proteome</keyword>
<gene>
    <name evidence="2" type="ORF">PENTCL1PPCAC_9490</name>
</gene>
<feature type="non-terminal residue" evidence="2">
    <location>
        <position position="80"/>
    </location>
</feature>
<reference evidence="2" key="1">
    <citation type="submission" date="2023-10" db="EMBL/GenBank/DDBJ databases">
        <title>Genome assembly of Pristionchus species.</title>
        <authorList>
            <person name="Yoshida K."/>
            <person name="Sommer R.J."/>
        </authorList>
    </citation>
    <scope>NUCLEOTIDE SEQUENCE</scope>
    <source>
        <strain evidence="2">RS0144</strain>
    </source>
</reference>